<feature type="region of interest" description="Disordered" evidence="1">
    <location>
        <begin position="160"/>
        <end position="646"/>
    </location>
</feature>
<keyword evidence="4" id="KW-1185">Reference proteome</keyword>
<feature type="compositionally biased region" description="Polar residues" evidence="1">
    <location>
        <begin position="389"/>
        <end position="425"/>
    </location>
</feature>
<organism evidence="2">
    <name type="scientific">Daucus carota subsp. sativus</name>
    <name type="common">Carrot</name>
    <dbReference type="NCBI Taxonomy" id="79200"/>
    <lineage>
        <taxon>Eukaryota</taxon>
        <taxon>Viridiplantae</taxon>
        <taxon>Streptophyta</taxon>
        <taxon>Embryophyta</taxon>
        <taxon>Tracheophyta</taxon>
        <taxon>Spermatophyta</taxon>
        <taxon>Magnoliopsida</taxon>
        <taxon>eudicotyledons</taxon>
        <taxon>Gunneridae</taxon>
        <taxon>Pentapetalae</taxon>
        <taxon>asterids</taxon>
        <taxon>campanulids</taxon>
        <taxon>Apiales</taxon>
        <taxon>Apiaceae</taxon>
        <taxon>Apioideae</taxon>
        <taxon>Scandiceae</taxon>
        <taxon>Daucinae</taxon>
        <taxon>Daucus</taxon>
        <taxon>Daucus sect. Daucus</taxon>
    </lineage>
</organism>
<dbReference type="EMBL" id="LNRQ01000009">
    <property type="protein sequence ID" value="KZM81600.1"/>
    <property type="molecule type" value="Genomic_DNA"/>
</dbReference>
<accession>A0A175YE76</accession>
<dbReference type="AlphaFoldDB" id="A0A175YE76"/>
<feature type="compositionally biased region" description="Polar residues" evidence="1">
    <location>
        <begin position="551"/>
        <end position="560"/>
    </location>
</feature>
<feature type="compositionally biased region" description="Polar residues" evidence="1">
    <location>
        <begin position="313"/>
        <end position="382"/>
    </location>
</feature>
<reference evidence="3" key="2">
    <citation type="submission" date="2022-03" db="EMBL/GenBank/DDBJ databases">
        <title>Draft title - Genomic analysis of global carrot germplasm unveils the trajectory of domestication and the origin of high carotenoid orange carrot.</title>
        <authorList>
            <person name="Iorizzo M."/>
            <person name="Ellison S."/>
            <person name="Senalik D."/>
            <person name="Macko-Podgorni A."/>
            <person name="Grzebelus D."/>
            <person name="Bostan H."/>
            <person name="Rolling W."/>
            <person name="Curaba J."/>
            <person name="Simon P."/>
        </authorList>
    </citation>
    <scope>NUCLEOTIDE SEQUENCE</scope>
    <source>
        <tissue evidence="3">Leaf</tissue>
    </source>
</reference>
<proteinExistence type="predicted"/>
<dbReference type="EMBL" id="CP093351">
    <property type="protein sequence ID" value="WOH14092.1"/>
    <property type="molecule type" value="Genomic_DNA"/>
</dbReference>
<name>A0A175YE76_DAUCS</name>
<feature type="compositionally biased region" description="Polar residues" evidence="1">
    <location>
        <begin position="292"/>
        <end position="306"/>
    </location>
</feature>
<feature type="compositionally biased region" description="Polar residues" evidence="1">
    <location>
        <begin position="465"/>
        <end position="496"/>
    </location>
</feature>
<dbReference type="OMA" id="YSWQPQK"/>
<feature type="compositionally biased region" description="Low complexity" evidence="1">
    <location>
        <begin position="446"/>
        <end position="461"/>
    </location>
</feature>
<feature type="compositionally biased region" description="Low complexity" evidence="1">
    <location>
        <begin position="497"/>
        <end position="511"/>
    </location>
</feature>
<evidence type="ECO:0000313" key="2">
    <source>
        <dbReference type="EMBL" id="KZM81600.1"/>
    </source>
</evidence>
<evidence type="ECO:0000256" key="1">
    <source>
        <dbReference type="SAM" id="MobiDB-lite"/>
    </source>
</evidence>
<feature type="compositionally biased region" description="Polar residues" evidence="1">
    <location>
        <begin position="432"/>
        <end position="444"/>
    </location>
</feature>
<dbReference type="KEGG" id="dcr:108201824"/>
<feature type="compositionally biased region" description="Polar residues" evidence="1">
    <location>
        <begin position="190"/>
        <end position="224"/>
    </location>
</feature>
<sequence length="679" mass="74622">MSITTKKCNFCHSELRVSDEAQVVECPVCGCINGYGYSRSNQNEKYSKGAPGNKITGVMPNIQNHQQQPFSAAPNQGQAQLHVLLGGTKQPGSLHFVDTNCLFQQTPQASVPGYSPPLAKTTSFLQPPPQVSQSSQVSFRTLKTNYTSFQQLSQKSLSLQSSLPPVKTKPPFQLSSQTSSPPIPERIINNFFQQPQKTSSPQGSPRPSYNNISYQQPFQISSPPDQDEVNDYSWQPQKTQTSQGSPRPLYTNIPHPQPFQTSSPPGQDKFNGYSWQPQKTQTPQGSPRPLYTNISHPQPFQTSSPPGQDKSNEYSWQPQKSPSAQGSPRPYNNTPYQQPLISSPPTEYTNNSSENPQETLSPQRSPHPAYNNSTYQPLQTVSPLIPEKANTTFQLPQRTSSPQWPSRSAYSTNSHEQPLQTSQPPVQEKTENFSQLAPQASPQPVQEKISSISEQPQQSSPKGPPNSSYVNTSNQQPIQSSPHESAHQPQTSLPQGSSPRPSRFSSFLRPRAAQIPPQASSPLAHDDDYSQKLSQPSSQISSPPAKEDNNGHNQISTPPSSEAAIGFSKKPLLATAQMSASQGKPLLQAPRTPVNNNGQNYQKTVPDTRPVSSSNSTNLQPPTANSQSADNQNSRNTQAFRGNLSAAPANYINKSVADADDDPHYTKRRLQEFREQLQI</sequence>
<dbReference type="Proteomes" id="UP000077755">
    <property type="component" value="Chromosome 9"/>
</dbReference>
<feature type="region of interest" description="Disordered" evidence="1">
    <location>
        <begin position="113"/>
        <end position="137"/>
    </location>
</feature>
<feature type="compositionally biased region" description="Low complexity" evidence="1">
    <location>
        <begin position="531"/>
        <end position="544"/>
    </location>
</feature>
<gene>
    <name evidence="2" type="ORF">DCAR_029213</name>
    <name evidence="3" type="ORF">DCAR_0933608</name>
</gene>
<dbReference type="Gramene" id="KZM81600">
    <property type="protein sequence ID" value="KZM81600"/>
    <property type="gene ID" value="DCAR_029213"/>
</dbReference>
<feature type="compositionally biased region" description="Polar residues" evidence="1">
    <location>
        <begin position="593"/>
        <end position="640"/>
    </location>
</feature>
<protein>
    <submittedName>
        <fullName evidence="2">Uncharacterized protein</fullName>
    </submittedName>
</protein>
<evidence type="ECO:0000313" key="4">
    <source>
        <dbReference type="Proteomes" id="UP000077755"/>
    </source>
</evidence>
<feature type="compositionally biased region" description="Polar residues" evidence="1">
    <location>
        <begin position="232"/>
        <end position="245"/>
    </location>
</feature>
<evidence type="ECO:0000313" key="3">
    <source>
        <dbReference type="EMBL" id="WOH14092.1"/>
    </source>
</evidence>
<reference evidence="2" key="1">
    <citation type="journal article" date="2016" name="Nat. Genet.">
        <title>A high-quality carrot genome assembly provides new insights into carotenoid accumulation and asterid genome evolution.</title>
        <authorList>
            <person name="Iorizzo M."/>
            <person name="Ellison S."/>
            <person name="Senalik D."/>
            <person name="Zeng P."/>
            <person name="Satapoomin P."/>
            <person name="Huang J."/>
            <person name="Bowman M."/>
            <person name="Iovene M."/>
            <person name="Sanseverino W."/>
            <person name="Cavagnaro P."/>
            <person name="Yildiz M."/>
            <person name="Macko-Podgorni A."/>
            <person name="Moranska E."/>
            <person name="Grzebelus E."/>
            <person name="Grzebelus D."/>
            <person name="Ashrafi H."/>
            <person name="Zheng Z."/>
            <person name="Cheng S."/>
            <person name="Spooner D."/>
            <person name="Van Deynze A."/>
            <person name="Simon P."/>
        </authorList>
    </citation>
    <scope>NUCLEOTIDE SEQUENCE [LARGE SCALE GENOMIC DNA]</scope>
    <source>
        <tissue evidence="2">Leaf</tissue>
    </source>
</reference>
<feature type="compositionally biased region" description="Polar residues" evidence="1">
    <location>
        <begin position="273"/>
        <end position="285"/>
    </location>
</feature>